<feature type="non-terminal residue" evidence="1">
    <location>
        <position position="63"/>
    </location>
</feature>
<accession>X1GCB7</accession>
<name>X1GCB7_9ZZZZ</name>
<dbReference type="AlphaFoldDB" id="X1GCB7"/>
<dbReference type="EMBL" id="BART01040721">
    <property type="protein sequence ID" value="GAH30688.1"/>
    <property type="molecule type" value="Genomic_DNA"/>
</dbReference>
<reference evidence="1" key="1">
    <citation type="journal article" date="2014" name="Front. Microbiol.">
        <title>High frequency of phylogenetically diverse reductive dehalogenase-homologous genes in deep subseafloor sedimentary metagenomes.</title>
        <authorList>
            <person name="Kawai M."/>
            <person name="Futagami T."/>
            <person name="Toyoda A."/>
            <person name="Takaki Y."/>
            <person name="Nishi S."/>
            <person name="Hori S."/>
            <person name="Arai W."/>
            <person name="Tsubouchi T."/>
            <person name="Morono Y."/>
            <person name="Uchiyama I."/>
            <person name="Ito T."/>
            <person name="Fujiyama A."/>
            <person name="Inagaki F."/>
            <person name="Takami H."/>
        </authorList>
    </citation>
    <scope>NUCLEOTIDE SEQUENCE</scope>
    <source>
        <strain evidence="1">Expedition CK06-06</strain>
    </source>
</reference>
<sequence>MPTWATLEFPATYQLFKPTTDSITGIAKRGANAVYLYGTDSISRIVYYPGMALPLGIITAVDG</sequence>
<gene>
    <name evidence="1" type="ORF">S01H4_66073</name>
</gene>
<protein>
    <submittedName>
        <fullName evidence="1">Uncharacterized protein</fullName>
    </submittedName>
</protein>
<proteinExistence type="predicted"/>
<evidence type="ECO:0000313" key="1">
    <source>
        <dbReference type="EMBL" id="GAH30688.1"/>
    </source>
</evidence>
<comment type="caution">
    <text evidence="1">The sequence shown here is derived from an EMBL/GenBank/DDBJ whole genome shotgun (WGS) entry which is preliminary data.</text>
</comment>
<organism evidence="1">
    <name type="scientific">marine sediment metagenome</name>
    <dbReference type="NCBI Taxonomy" id="412755"/>
    <lineage>
        <taxon>unclassified sequences</taxon>
        <taxon>metagenomes</taxon>
        <taxon>ecological metagenomes</taxon>
    </lineage>
</organism>